<dbReference type="InterPro" id="IPR032788">
    <property type="entry name" value="AGL_central"/>
</dbReference>
<keyword evidence="3" id="KW-1185">Reference proteome</keyword>
<dbReference type="GO" id="GO:0004134">
    <property type="term" value="F:4-alpha-glucanotransferase activity"/>
    <property type="evidence" value="ECO:0007669"/>
    <property type="project" value="InterPro"/>
</dbReference>
<dbReference type="EMBL" id="UYRT01103690">
    <property type="protein sequence ID" value="VDN43745.1"/>
    <property type="molecule type" value="Genomic_DNA"/>
</dbReference>
<dbReference type="InterPro" id="IPR032792">
    <property type="entry name" value="AGL_glucanoTrfase"/>
</dbReference>
<accession>A0A183EVV2</accession>
<organism evidence="4">
    <name type="scientific">Gongylonema pulchrum</name>
    <dbReference type="NCBI Taxonomy" id="637853"/>
    <lineage>
        <taxon>Eukaryota</taxon>
        <taxon>Metazoa</taxon>
        <taxon>Ecdysozoa</taxon>
        <taxon>Nematoda</taxon>
        <taxon>Chromadorea</taxon>
        <taxon>Rhabditida</taxon>
        <taxon>Spirurina</taxon>
        <taxon>Spiruromorpha</taxon>
        <taxon>Spiruroidea</taxon>
        <taxon>Gongylonematidae</taxon>
        <taxon>Gongylonema</taxon>
    </lineage>
</organism>
<dbReference type="Pfam" id="PF14702">
    <property type="entry name" value="hGDE_central"/>
    <property type="match status" value="1"/>
</dbReference>
<dbReference type="InterPro" id="IPR017853">
    <property type="entry name" value="GH"/>
</dbReference>
<evidence type="ECO:0000313" key="2">
    <source>
        <dbReference type="EMBL" id="VDN43745.1"/>
    </source>
</evidence>
<dbReference type="GO" id="GO:0005980">
    <property type="term" value="P:glycogen catabolic process"/>
    <property type="evidence" value="ECO:0007669"/>
    <property type="project" value="InterPro"/>
</dbReference>
<dbReference type="GO" id="GO:0004135">
    <property type="term" value="F:amylo-alpha-1,6-glucosidase activity"/>
    <property type="evidence" value="ECO:0007669"/>
    <property type="project" value="InterPro"/>
</dbReference>
<reference evidence="2 3" key="2">
    <citation type="submission" date="2018-11" db="EMBL/GenBank/DDBJ databases">
        <authorList>
            <consortium name="Pathogen Informatics"/>
        </authorList>
    </citation>
    <scope>NUCLEOTIDE SEQUENCE [LARGE SCALE GENOMIC DNA]</scope>
</reference>
<name>A0A183EVV2_9BILA</name>
<dbReference type="OrthoDB" id="10248904at2759"/>
<dbReference type="PANTHER" id="PTHR10569:SF2">
    <property type="entry name" value="GLYCOGEN DEBRANCHING ENZYME"/>
    <property type="match status" value="1"/>
</dbReference>
<dbReference type="Pfam" id="PF14701">
    <property type="entry name" value="hDGE_amylase"/>
    <property type="match status" value="1"/>
</dbReference>
<dbReference type="Gene3D" id="3.20.20.80">
    <property type="entry name" value="Glycosidases"/>
    <property type="match status" value="1"/>
</dbReference>
<evidence type="ECO:0000313" key="3">
    <source>
        <dbReference type="Proteomes" id="UP000271098"/>
    </source>
</evidence>
<gene>
    <name evidence="2" type="ORF">GPUH_LOCUS25093</name>
</gene>
<dbReference type="WBParaSite" id="GPUH_0002512301-mRNA-1">
    <property type="protein sequence ID" value="GPUH_0002512301-mRNA-1"/>
    <property type="gene ID" value="GPUH_0002512301"/>
</dbReference>
<reference evidence="4" key="1">
    <citation type="submission" date="2016-06" db="UniProtKB">
        <authorList>
            <consortium name="WormBaseParasite"/>
        </authorList>
    </citation>
    <scope>IDENTIFICATION</scope>
</reference>
<dbReference type="InterPro" id="IPR013087">
    <property type="entry name" value="Znf_C2H2_type"/>
</dbReference>
<proteinExistence type="predicted"/>
<dbReference type="InterPro" id="IPR010401">
    <property type="entry name" value="AGL/Gdb1"/>
</dbReference>
<dbReference type="SUPFAM" id="SSF51445">
    <property type="entry name" value="(Trans)glycosidases"/>
    <property type="match status" value="1"/>
</dbReference>
<dbReference type="AlphaFoldDB" id="A0A183EVV2"/>
<evidence type="ECO:0000313" key="4">
    <source>
        <dbReference type="WBParaSite" id="GPUH_0002512301-mRNA-1"/>
    </source>
</evidence>
<dbReference type="Proteomes" id="UP000271098">
    <property type="component" value="Unassembled WGS sequence"/>
</dbReference>
<feature type="domain" description="C2H2-type" evidence="1">
    <location>
        <begin position="3"/>
        <end position="25"/>
    </location>
</feature>
<dbReference type="PROSITE" id="PS00028">
    <property type="entry name" value="ZINC_FINGER_C2H2_1"/>
    <property type="match status" value="1"/>
</dbReference>
<protein>
    <submittedName>
        <fullName evidence="4">C2H2-type domain-containing protein</fullName>
    </submittedName>
</protein>
<sequence>MFCRQQCAKVFHGLRIDNCHSTPIHVAEYLLKAAREVRPDIYVTAELFTDNEFLDNIYVNRLGITSLIREAQNANVCFEQGRFVYRYGGEVYGGFIKKRLQDATNSVAPALFFDQTHDNPPACLKRSVYDYVPTAAMLAMSGCGIGTVRGYDELVPYKIDVVNEKRRYRKWDNVKHSPAIIPARAALNSLHVFLAEHNYTEVFVDQRTPDVIAITRHNPVTHE</sequence>
<dbReference type="PANTHER" id="PTHR10569">
    <property type="entry name" value="GLYCOGEN DEBRANCHING ENZYME"/>
    <property type="match status" value="1"/>
</dbReference>
<evidence type="ECO:0000259" key="1">
    <source>
        <dbReference type="PROSITE" id="PS00028"/>
    </source>
</evidence>